<dbReference type="Proteomes" id="UP000540412">
    <property type="component" value="Unassembled WGS sequence"/>
</dbReference>
<dbReference type="GO" id="GO:0042802">
    <property type="term" value="F:identical protein binding"/>
    <property type="evidence" value="ECO:0007669"/>
    <property type="project" value="InterPro"/>
</dbReference>
<dbReference type="InterPro" id="IPR011990">
    <property type="entry name" value="TPR-like_helical_dom_sf"/>
</dbReference>
<dbReference type="Pfam" id="PF08238">
    <property type="entry name" value="Sel1"/>
    <property type="match status" value="1"/>
</dbReference>
<evidence type="ECO:0000256" key="1">
    <source>
        <dbReference type="SAM" id="MobiDB-lite"/>
    </source>
</evidence>
<dbReference type="PANTHER" id="PTHR11102:SF160">
    <property type="entry name" value="ERAD-ASSOCIATED E3 UBIQUITIN-PROTEIN LIGASE COMPONENT HRD3"/>
    <property type="match status" value="1"/>
</dbReference>
<dbReference type="InterPro" id="IPR050767">
    <property type="entry name" value="Sel1_AlgK"/>
</dbReference>
<dbReference type="SMART" id="SM00671">
    <property type="entry name" value="SEL1"/>
    <property type="match status" value="10"/>
</dbReference>
<evidence type="ECO:0000313" key="3">
    <source>
        <dbReference type="Proteomes" id="UP000540412"/>
    </source>
</evidence>
<dbReference type="Pfam" id="PF13374">
    <property type="entry name" value="TPR_10"/>
    <property type="match status" value="5"/>
</dbReference>
<organism evidence="2 3">
    <name type="scientific">Nocardia transvalensis</name>
    <dbReference type="NCBI Taxonomy" id="37333"/>
    <lineage>
        <taxon>Bacteria</taxon>
        <taxon>Bacillati</taxon>
        <taxon>Actinomycetota</taxon>
        <taxon>Actinomycetes</taxon>
        <taxon>Mycobacteriales</taxon>
        <taxon>Nocardiaceae</taxon>
        <taxon>Nocardia</taxon>
    </lineage>
</organism>
<feature type="region of interest" description="Disordered" evidence="1">
    <location>
        <begin position="655"/>
        <end position="693"/>
    </location>
</feature>
<dbReference type="Pfam" id="PF13432">
    <property type="entry name" value="TPR_16"/>
    <property type="match status" value="2"/>
</dbReference>
<gene>
    <name evidence="2" type="ORF">BJY24_001987</name>
</gene>
<comment type="caution">
    <text evidence="2">The sequence shown here is derived from an EMBL/GenBank/DDBJ whole genome shotgun (WGS) entry which is preliminary data.</text>
</comment>
<name>A0A7W9PBW1_9NOCA</name>
<dbReference type="InterPro" id="IPR019734">
    <property type="entry name" value="TPR_rpt"/>
</dbReference>
<dbReference type="EMBL" id="JACHIT010000001">
    <property type="protein sequence ID" value="MBB5913120.1"/>
    <property type="molecule type" value="Genomic_DNA"/>
</dbReference>
<dbReference type="InterPro" id="IPR011717">
    <property type="entry name" value="TPR-4"/>
</dbReference>
<evidence type="ECO:0000313" key="2">
    <source>
        <dbReference type="EMBL" id="MBB5913120.1"/>
    </source>
</evidence>
<reference evidence="2 3" key="1">
    <citation type="submission" date="2020-08" db="EMBL/GenBank/DDBJ databases">
        <title>Sequencing the genomes of 1000 actinobacteria strains.</title>
        <authorList>
            <person name="Klenk H.-P."/>
        </authorList>
    </citation>
    <scope>NUCLEOTIDE SEQUENCE [LARGE SCALE GENOMIC DNA]</scope>
    <source>
        <strain evidence="2 3">DSM 43582</strain>
    </source>
</reference>
<accession>A0A7W9PBW1</accession>
<protein>
    <recommendedName>
        <fullName evidence="4">TPR repeat protein</fullName>
    </recommendedName>
</protein>
<dbReference type="InterPro" id="IPR006597">
    <property type="entry name" value="Sel1-like"/>
</dbReference>
<dbReference type="PANTHER" id="PTHR11102">
    <property type="entry name" value="SEL-1-LIKE PROTEIN"/>
    <property type="match status" value="1"/>
</dbReference>
<sequence>MPLVSELDPYRLKATPSEFGDSEHYGVDDPYLPRTHADVDRRVATALAGERLVLVIGPSKAGKTRTLFEAVRRELPEARVVVPDPESLARVPVSEQYRNHPETLVVWLENLDEFTRAESSLTPRLLAALTERPARTVVVATLRSEKYEELRAGGELARDVRAVFEQSTRIELAPTSASASEQAAAKRLYPSLDLARYGLAEMLAGAPALLAHYRRGRTPGRITAQSAAYTAVVETVIDWARIGRFDPIREDRLIELARAVIDTRYSAYDITDDILTAAIAEARQPQQGTGHTSAIDPTWLANPRARAYRPFDYLAAADDGQHEQTVRPIVESFWPTATLNANYATLTAVGASAYLRGHLDIAFELTRRAADAGHTPAMTNLGALLRACGNLAEAETWTRKAADTGDSAAMNNLGVLLKQRGDLAEAETWTRKAADTGNPAAMINLGALLQNRGDLAEAETWWRKAADTGNPDAMFNLGLLRWERGDLPEAGTWTRKAADTGHPAAMNNLGVLLKQRGELAEAETWWRKAADTGNPDAMFSLGVLLEDRGNLAEAETWWRKAADTGDADAMFSLGVLLHDRGNLAEAETWTRKAADTGNPDAMNNLGALLQDRNDSAEAETWTRKAADTGNPDAMNNLGVLLQNRDDLAEAETWWRKAEDTSQPDAAPDRALSTQTHENHRYLRRLEPRTHTRT</sequence>
<evidence type="ECO:0008006" key="4">
    <source>
        <dbReference type="Google" id="ProtNLM"/>
    </source>
</evidence>
<feature type="compositionally biased region" description="Basic and acidic residues" evidence="1">
    <location>
        <begin position="676"/>
        <end position="693"/>
    </location>
</feature>
<proteinExistence type="predicted"/>
<dbReference type="Gene3D" id="1.25.40.10">
    <property type="entry name" value="Tetratricopeptide repeat domain"/>
    <property type="match status" value="3"/>
</dbReference>
<keyword evidence="3" id="KW-1185">Reference proteome</keyword>
<dbReference type="SUPFAM" id="SSF48452">
    <property type="entry name" value="TPR-like"/>
    <property type="match status" value="1"/>
</dbReference>
<dbReference type="RefSeq" id="WP_184782145.1">
    <property type="nucleotide sequence ID" value="NZ_JACHIT010000001.1"/>
</dbReference>
<dbReference type="SUPFAM" id="SSF81901">
    <property type="entry name" value="HCP-like"/>
    <property type="match status" value="2"/>
</dbReference>
<dbReference type="AlphaFoldDB" id="A0A7W9PBW1"/>
<dbReference type="Pfam" id="PF07721">
    <property type="entry name" value="TPR_4"/>
    <property type="match status" value="1"/>
</dbReference>
<dbReference type="SMART" id="SM00028">
    <property type="entry name" value="TPR"/>
    <property type="match status" value="5"/>
</dbReference>